<sequence>MHKYLVIGAGTIGTLVARNLAGKGYQVGIVSRHGSDPKLENVKAVALDAGNAQLVSDLAVGAHAIFNCANPLYHRWMTDWPPIADALLHAARSSGAVLVTLGNLYAYGKVDGPMTAAHPLDATYAKAQVRAKMWNDALYAHQQGQVRATEVRASDFIGPGAKSFVGTDMIQRILRGKKCWTVGALDLPHSWTYVADVAVALVAAAQSEHALGHAWHVPTNPPRSQRQVLCDLAERAGVPRPNVSSLPTPVLRAAGVFHPILRELPKTLYQFTNPFIMDDSATRKTFGLEPTPWSTVLDTTIDACRSA</sequence>
<dbReference type="PANTHER" id="PTHR43000">
    <property type="entry name" value="DTDP-D-GLUCOSE 4,6-DEHYDRATASE-RELATED"/>
    <property type="match status" value="1"/>
</dbReference>
<name>A0ABV3Y5E6_9ACTN</name>
<dbReference type="SUPFAM" id="SSF51735">
    <property type="entry name" value="NAD(P)-binding Rossmann-fold domains"/>
    <property type="match status" value="1"/>
</dbReference>
<reference evidence="3 4" key="1">
    <citation type="submission" date="2024-07" db="EMBL/GenBank/DDBJ databases">
        <title>Draft Genome Sequence of Ferrimicrobium acidiphilum Strain YE2023, Isolated from a Pulp of Bioleach Reactor.</title>
        <authorList>
            <person name="Elkina Y.A."/>
            <person name="Bulaeva A.G."/>
            <person name="Beletsky A.V."/>
            <person name="Mardanov A.V."/>
        </authorList>
    </citation>
    <scope>NUCLEOTIDE SEQUENCE [LARGE SCALE GENOMIC DNA]</scope>
    <source>
        <strain evidence="3 4">YE2023</strain>
    </source>
</reference>
<dbReference type="InterPro" id="IPR036291">
    <property type="entry name" value="NAD(P)-bd_dom_sf"/>
</dbReference>
<dbReference type="Proteomes" id="UP001560267">
    <property type="component" value="Unassembled WGS sequence"/>
</dbReference>
<evidence type="ECO:0000259" key="2">
    <source>
        <dbReference type="Pfam" id="PF01370"/>
    </source>
</evidence>
<keyword evidence="4" id="KW-1185">Reference proteome</keyword>
<comment type="similarity">
    <text evidence="1">Belongs to the NAD(P)-dependent epimerase/dehydratase family.</text>
</comment>
<dbReference type="RefSeq" id="WP_298347491.1">
    <property type="nucleotide sequence ID" value="NZ_JBFSHR010000083.1"/>
</dbReference>
<evidence type="ECO:0000313" key="3">
    <source>
        <dbReference type="EMBL" id="MEX6430782.1"/>
    </source>
</evidence>
<feature type="domain" description="NAD-dependent epimerase/dehydratase" evidence="2">
    <location>
        <begin position="5"/>
        <end position="209"/>
    </location>
</feature>
<protein>
    <submittedName>
        <fullName evidence="3">NAD-dependent epimerase/dehydratase family protein</fullName>
    </submittedName>
</protein>
<organism evidence="3 4">
    <name type="scientific">Ferrimicrobium acidiphilum</name>
    <dbReference type="NCBI Taxonomy" id="121039"/>
    <lineage>
        <taxon>Bacteria</taxon>
        <taxon>Bacillati</taxon>
        <taxon>Actinomycetota</taxon>
        <taxon>Acidimicrobiia</taxon>
        <taxon>Acidimicrobiales</taxon>
        <taxon>Acidimicrobiaceae</taxon>
        <taxon>Ferrimicrobium</taxon>
    </lineage>
</organism>
<dbReference type="Pfam" id="PF01370">
    <property type="entry name" value="Epimerase"/>
    <property type="match status" value="1"/>
</dbReference>
<evidence type="ECO:0000313" key="4">
    <source>
        <dbReference type="Proteomes" id="UP001560267"/>
    </source>
</evidence>
<comment type="caution">
    <text evidence="3">The sequence shown here is derived from an EMBL/GenBank/DDBJ whole genome shotgun (WGS) entry which is preliminary data.</text>
</comment>
<dbReference type="Gene3D" id="3.40.50.720">
    <property type="entry name" value="NAD(P)-binding Rossmann-like Domain"/>
    <property type="match status" value="1"/>
</dbReference>
<dbReference type="EMBL" id="JBFSHR010000083">
    <property type="protein sequence ID" value="MEX6430782.1"/>
    <property type="molecule type" value="Genomic_DNA"/>
</dbReference>
<proteinExistence type="inferred from homology"/>
<dbReference type="InterPro" id="IPR001509">
    <property type="entry name" value="Epimerase_deHydtase"/>
</dbReference>
<evidence type="ECO:0000256" key="1">
    <source>
        <dbReference type="ARBA" id="ARBA00007637"/>
    </source>
</evidence>
<gene>
    <name evidence="3" type="ORF">AB6A68_13195</name>
</gene>
<accession>A0ABV3Y5E6</accession>